<evidence type="ECO:0000256" key="8">
    <source>
        <dbReference type="ARBA" id="ARBA00022832"/>
    </source>
</evidence>
<comment type="caution">
    <text evidence="25">The sequence shown here is derived from an EMBL/GenBank/DDBJ whole genome shotgun (WGS) entry which is preliminary data.</text>
</comment>
<keyword evidence="12" id="KW-0966">Cell projection</keyword>
<evidence type="ECO:0000256" key="23">
    <source>
        <dbReference type="ARBA" id="ARBA00048180"/>
    </source>
</evidence>
<evidence type="ECO:0000256" key="15">
    <source>
        <dbReference type="ARBA" id="ARBA00038456"/>
    </source>
</evidence>
<protein>
    <recommendedName>
        <fullName evidence="17">Acyl-coenzyme A thioesterase THEM4</fullName>
        <ecNumber evidence="16">3.1.2.2</ecNumber>
    </recommendedName>
    <alternativeName>
        <fullName evidence="18">Thioesterase superfamily member 4</fullName>
    </alternativeName>
</protein>
<keyword evidence="5" id="KW-0963">Cytoplasm</keyword>
<dbReference type="InterPro" id="IPR029069">
    <property type="entry name" value="HotDog_dom_sf"/>
</dbReference>
<dbReference type="EMBL" id="JXYS01000068">
    <property type="protein sequence ID" value="KJF17006.1"/>
    <property type="molecule type" value="Genomic_DNA"/>
</dbReference>
<comment type="catalytic activity">
    <reaction evidence="20">
        <text>hexadecanoyl-CoA + H2O = hexadecanoate + CoA + H(+)</text>
        <dbReference type="Rhea" id="RHEA:16645"/>
        <dbReference type="ChEBI" id="CHEBI:7896"/>
        <dbReference type="ChEBI" id="CHEBI:15377"/>
        <dbReference type="ChEBI" id="CHEBI:15378"/>
        <dbReference type="ChEBI" id="CHEBI:57287"/>
        <dbReference type="ChEBI" id="CHEBI:57379"/>
        <dbReference type="EC" id="3.1.2.2"/>
    </reaction>
    <physiologicalReaction direction="left-to-right" evidence="20">
        <dbReference type="Rhea" id="RHEA:16646"/>
    </physiologicalReaction>
</comment>
<keyword evidence="9" id="KW-0809">Transit peptide</keyword>
<evidence type="ECO:0000313" key="26">
    <source>
        <dbReference type="Proteomes" id="UP000032360"/>
    </source>
</evidence>
<comment type="catalytic activity">
    <reaction evidence="23">
        <text>tetradecanoyl-CoA + H2O = tetradecanoate + CoA + H(+)</text>
        <dbReference type="Rhea" id="RHEA:40119"/>
        <dbReference type="ChEBI" id="CHEBI:15377"/>
        <dbReference type="ChEBI" id="CHEBI:15378"/>
        <dbReference type="ChEBI" id="CHEBI:30807"/>
        <dbReference type="ChEBI" id="CHEBI:57287"/>
        <dbReference type="ChEBI" id="CHEBI:57385"/>
    </reaction>
    <physiologicalReaction direction="left-to-right" evidence="23">
        <dbReference type="Rhea" id="RHEA:40120"/>
    </physiologicalReaction>
</comment>
<evidence type="ECO:0000256" key="16">
    <source>
        <dbReference type="ARBA" id="ARBA00038848"/>
    </source>
</evidence>
<comment type="similarity">
    <text evidence="15">Belongs to the THEM4/THEM5 thioesterase family.</text>
</comment>
<evidence type="ECO:0000256" key="7">
    <source>
        <dbReference type="ARBA" id="ARBA00022801"/>
    </source>
</evidence>
<comment type="catalytic activity">
    <reaction evidence="22">
        <text>dodecanoyl-CoA + H2O = dodecanoate + CoA + H(+)</text>
        <dbReference type="Rhea" id="RHEA:30135"/>
        <dbReference type="ChEBI" id="CHEBI:15377"/>
        <dbReference type="ChEBI" id="CHEBI:15378"/>
        <dbReference type="ChEBI" id="CHEBI:18262"/>
        <dbReference type="ChEBI" id="CHEBI:57287"/>
        <dbReference type="ChEBI" id="CHEBI:57375"/>
    </reaction>
    <physiologicalReaction direction="left-to-right" evidence="22">
        <dbReference type="Rhea" id="RHEA:30136"/>
    </physiologicalReaction>
</comment>
<feature type="domain" description="Thioesterase" evidence="24">
    <location>
        <begin position="138"/>
        <end position="201"/>
    </location>
</feature>
<dbReference type="AlphaFoldDB" id="A0A0D8HIU7"/>
<dbReference type="GO" id="GO:0016020">
    <property type="term" value="C:membrane"/>
    <property type="evidence" value="ECO:0007669"/>
    <property type="project" value="UniProtKB-SubCell"/>
</dbReference>
<evidence type="ECO:0000256" key="11">
    <source>
        <dbReference type="ARBA" id="ARBA00023136"/>
    </source>
</evidence>
<dbReference type="Proteomes" id="UP000032360">
    <property type="component" value="Unassembled WGS sequence"/>
</dbReference>
<evidence type="ECO:0000256" key="4">
    <source>
        <dbReference type="ARBA" id="ARBA00022475"/>
    </source>
</evidence>
<keyword evidence="7" id="KW-0378">Hydrolase</keyword>
<dbReference type="GO" id="GO:0006631">
    <property type="term" value="P:fatty acid metabolic process"/>
    <property type="evidence" value="ECO:0007669"/>
    <property type="project" value="UniProtKB-KW"/>
</dbReference>
<gene>
    <name evidence="25" type="ORF">AXFE_21410</name>
</gene>
<name>A0A0D8HIU7_9ACTN</name>
<dbReference type="GO" id="GO:0016787">
    <property type="term" value="F:hydrolase activity"/>
    <property type="evidence" value="ECO:0007669"/>
    <property type="project" value="UniProtKB-KW"/>
</dbReference>
<evidence type="ECO:0000256" key="3">
    <source>
        <dbReference type="ARBA" id="ARBA00004632"/>
    </source>
</evidence>
<evidence type="ECO:0000256" key="6">
    <source>
        <dbReference type="ARBA" id="ARBA00022703"/>
    </source>
</evidence>
<evidence type="ECO:0000256" key="10">
    <source>
        <dbReference type="ARBA" id="ARBA00023098"/>
    </source>
</evidence>
<evidence type="ECO:0000256" key="17">
    <source>
        <dbReference type="ARBA" id="ARBA00040123"/>
    </source>
</evidence>
<evidence type="ECO:0000256" key="20">
    <source>
        <dbReference type="ARBA" id="ARBA00047734"/>
    </source>
</evidence>
<reference evidence="25 26" key="1">
    <citation type="submission" date="2015-01" db="EMBL/GenBank/DDBJ databases">
        <title>Draft genome of the acidophilic iron oxidizer Acidithrix ferrooxidans strain Py-F3.</title>
        <authorList>
            <person name="Poehlein A."/>
            <person name="Eisen S."/>
            <person name="Schloemann M."/>
            <person name="Johnson B.D."/>
            <person name="Daniel R."/>
            <person name="Muehling M."/>
        </authorList>
    </citation>
    <scope>NUCLEOTIDE SEQUENCE [LARGE SCALE GENOMIC DNA]</scope>
    <source>
        <strain evidence="25 26">Py-F3</strain>
    </source>
</reference>
<proteinExistence type="inferred from homology"/>
<evidence type="ECO:0000256" key="19">
    <source>
        <dbReference type="ARBA" id="ARBA00047588"/>
    </source>
</evidence>
<accession>A0A0D8HIU7</accession>
<comment type="catalytic activity">
    <reaction evidence="21">
        <text>decanoyl-CoA + H2O = decanoate + CoA + H(+)</text>
        <dbReference type="Rhea" id="RHEA:40059"/>
        <dbReference type="ChEBI" id="CHEBI:15377"/>
        <dbReference type="ChEBI" id="CHEBI:15378"/>
        <dbReference type="ChEBI" id="CHEBI:27689"/>
        <dbReference type="ChEBI" id="CHEBI:57287"/>
        <dbReference type="ChEBI" id="CHEBI:61430"/>
    </reaction>
    <physiologicalReaction direction="left-to-right" evidence="21">
        <dbReference type="Rhea" id="RHEA:40060"/>
    </physiologicalReaction>
</comment>
<dbReference type="EC" id="3.1.2.2" evidence="16"/>
<dbReference type="InterPro" id="IPR052365">
    <property type="entry name" value="THEM4/THEM5_acyl-CoA_thioest"/>
</dbReference>
<evidence type="ECO:0000256" key="22">
    <source>
        <dbReference type="ARBA" id="ARBA00048074"/>
    </source>
</evidence>
<keyword evidence="10" id="KW-0443">Lipid metabolism</keyword>
<dbReference type="SUPFAM" id="SSF54637">
    <property type="entry name" value="Thioesterase/thiol ester dehydrase-isomerase"/>
    <property type="match status" value="1"/>
</dbReference>
<evidence type="ECO:0000256" key="13">
    <source>
        <dbReference type="ARBA" id="ARBA00035852"/>
    </source>
</evidence>
<evidence type="ECO:0000259" key="24">
    <source>
        <dbReference type="Pfam" id="PF03061"/>
    </source>
</evidence>
<comment type="subcellular location">
    <subcellularLocation>
        <location evidence="3">Cell projection</location>
        <location evidence="3">Ruffle membrane</location>
    </subcellularLocation>
    <subcellularLocation>
        <location evidence="2">Cytoplasm</location>
    </subcellularLocation>
    <subcellularLocation>
        <location evidence="1">Membrane</location>
        <topology evidence="1">Peripheral membrane protein</topology>
    </subcellularLocation>
</comment>
<keyword evidence="26" id="KW-1185">Reference proteome</keyword>
<evidence type="ECO:0000256" key="18">
    <source>
        <dbReference type="ARBA" id="ARBA00043210"/>
    </source>
</evidence>
<keyword evidence="8" id="KW-0276">Fatty acid metabolism</keyword>
<evidence type="ECO:0000256" key="14">
    <source>
        <dbReference type="ARBA" id="ARBA00037002"/>
    </source>
</evidence>
<evidence type="ECO:0000313" key="25">
    <source>
        <dbReference type="EMBL" id="KJF17006.1"/>
    </source>
</evidence>
<organism evidence="25 26">
    <name type="scientific">Acidithrix ferrooxidans</name>
    <dbReference type="NCBI Taxonomy" id="1280514"/>
    <lineage>
        <taxon>Bacteria</taxon>
        <taxon>Bacillati</taxon>
        <taxon>Actinomycetota</taxon>
        <taxon>Acidimicrobiia</taxon>
        <taxon>Acidimicrobiales</taxon>
        <taxon>Acidimicrobiaceae</taxon>
        <taxon>Acidithrix</taxon>
    </lineage>
</organism>
<comment type="catalytic activity">
    <reaction evidence="14">
        <text>(9Z)-octadecenoyl-CoA + H2O = (9Z)-octadecenoate + CoA + H(+)</text>
        <dbReference type="Rhea" id="RHEA:40139"/>
        <dbReference type="ChEBI" id="CHEBI:15377"/>
        <dbReference type="ChEBI" id="CHEBI:15378"/>
        <dbReference type="ChEBI" id="CHEBI:30823"/>
        <dbReference type="ChEBI" id="CHEBI:57287"/>
        <dbReference type="ChEBI" id="CHEBI:57387"/>
    </reaction>
    <physiologicalReaction direction="left-to-right" evidence="14">
        <dbReference type="Rhea" id="RHEA:40140"/>
    </physiologicalReaction>
</comment>
<keyword evidence="11" id="KW-0472">Membrane</keyword>
<evidence type="ECO:0000256" key="1">
    <source>
        <dbReference type="ARBA" id="ARBA00004170"/>
    </source>
</evidence>
<evidence type="ECO:0000256" key="2">
    <source>
        <dbReference type="ARBA" id="ARBA00004496"/>
    </source>
</evidence>
<dbReference type="InterPro" id="IPR006683">
    <property type="entry name" value="Thioestr_dom"/>
</dbReference>
<dbReference type="Gene3D" id="3.10.129.10">
    <property type="entry name" value="Hotdog Thioesterase"/>
    <property type="match status" value="1"/>
</dbReference>
<dbReference type="STRING" id="1280514.AXFE_21410"/>
<dbReference type="PANTHER" id="PTHR12418">
    <property type="entry name" value="ACYL-COENZYME A THIOESTERASE THEM4"/>
    <property type="match status" value="1"/>
</dbReference>
<dbReference type="Pfam" id="PF03061">
    <property type="entry name" value="4HBT"/>
    <property type="match status" value="1"/>
</dbReference>
<evidence type="ECO:0000256" key="12">
    <source>
        <dbReference type="ARBA" id="ARBA00023273"/>
    </source>
</evidence>
<evidence type="ECO:0000256" key="9">
    <source>
        <dbReference type="ARBA" id="ARBA00022946"/>
    </source>
</evidence>
<dbReference type="PANTHER" id="PTHR12418:SF19">
    <property type="entry name" value="ACYL-COENZYME A THIOESTERASE THEM4"/>
    <property type="match status" value="1"/>
</dbReference>
<evidence type="ECO:0000256" key="21">
    <source>
        <dbReference type="ARBA" id="ARBA00047969"/>
    </source>
</evidence>
<keyword evidence="4" id="KW-1003">Cell membrane</keyword>
<sequence>MEIGSKLTNSWLDSIVDSFNGVDSDRRRQFNRIGTATRAVIESVVASKAPTEQLGLIADAIEKVAEDIGRFPSGRVYEGFAEAANTGGNGGFMDFSPISGAANPIAPPVELSLSSDPDGSPIVVGVVTFGSAYEGPPGSVHGGHIAAAFDEVLGLAQSMSGSPGMTARLSVNYRKPTPLGEPLTFVARIVKKEGKKVFTEGKCYFGDILTAEADALFISVDFSKLAQLAGERERTNDGQKPQL</sequence>
<comment type="catalytic activity">
    <reaction evidence="19">
        <text>octanoyl-CoA + H2O = octanoate + CoA + H(+)</text>
        <dbReference type="Rhea" id="RHEA:30143"/>
        <dbReference type="ChEBI" id="CHEBI:15377"/>
        <dbReference type="ChEBI" id="CHEBI:15378"/>
        <dbReference type="ChEBI" id="CHEBI:25646"/>
        <dbReference type="ChEBI" id="CHEBI:57287"/>
        <dbReference type="ChEBI" id="CHEBI:57386"/>
    </reaction>
    <physiologicalReaction direction="left-to-right" evidence="19">
        <dbReference type="Rhea" id="RHEA:30144"/>
    </physiologicalReaction>
</comment>
<comment type="catalytic activity">
    <reaction evidence="13">
        <text>(5Z,8Z,11Z,14Z)-eicosatetraenoyl-CoA + H2O = (5Z,8Z,11Z,14Z)-eicosatetraenoate + CoA + H(+)</text>
        <dbReference type="Rhea" id="RHEA:40151"/>
        <dbReference type="ChEBI" id="CHEBI:15377"/>
        <dbReference type="ChEBI" id="CHEBI:15378"/>
        <dbReference type="ChEBI" id="CHEBI:32395"/>
        <dbReference type="ChEBI" id="CHEBI:57287"/>
        <dbReference type="ChEBI" id="CHEBI:57368"/>
    </reaction>
    <physiologicalReaction direction="left-to-right" evidence="13">
        <dbReference type="Rhea" id="RHEA:40152"/>
    </physiologicalReaction>
</comment>
<keyword evidence="6" id="KW-0053">Apoptosis</keyword>
<evidence type="ECO:0000256" key="5">
    <source>
        <dbReference type="ARBA" id="ARBA00022490"/>
    </source>
</evidence>
<dbReference type="GO" id="GO:0005737">
    <property type="term" value="C:cytoplasm"/>
    <property type="evidence" value="ECO:0007669"/>
    <property type="project" value="UniProtKB-SubCell"/>
</dbReference>
<dbReference type="CDD" id="cd03443">
    <property type="entry name" value="PaaI_thioesterase"/>
    <property type="match status" value="1"/>
</dbReference>